<gene>
    <name evidence="3" type="ORF">JOC47_002571</name>
</gene>
<feature type="domain" description="AB hydrolase-1" evidence="2">
    <location>
        <begin position="91"/>
        <end position="196"/>
    </location>
</feature>
<accession>A0A939BMX2</accession>
<evidence type="ECO:0000313" key="4">
    <source>
        <dbReference type="Proteomes" id="UP000774000"/>
    </source>
</evidence>
<organism evidence="3 4">
    <name type="scientific">Halanaerobacter jeridensis</name>
    <dbReference type="NCBI Taxonomy" id="706427"/>
    <lineage>
        <taxon>Bacteria</taxon>
        <taxon>Bacillati</taxon>
        <taxon>Bacillota</taxon>
        <taxon>Clostridia</taxon>
        <taxon>Halanaerobiales</taxon>
        <taxon>Halobacteroidaceae</taxon>
        <taxon>Halanaerobacter</taxon>
    </lineage>
</organism>
<proteinExistence type="predicted"/>
<dbReference type="SUPFAM" id="SSF53474">
    <property type="entry name" value="alpha/beta-Hydrolases"/>
    <property type="match status" value="1"/>
</dbReference>
<reference evidence="3" key="1">
    <citation type="submission" date="2021-01" db="EMBL/GenBank/DDBJ databases">
        <title>Genomic Encyclopedia of Type Strains, Phase IV (KMG-IV): sequencing the most valuable type-strain genomes for metagenomic binning, comparative biology and taxonomic classification.</title>
        <authorList>
            <person name="Goeker M."/>
        </authorList>
    </citation>
    <scope>NUCLEOTIDE SEQUENCE</scope>
    <source>
        <strain evidence="3">DSM 23230</strain>
    </source>
</reference>
<evidence type="ECO:0000256" key="1">
    <source>
        <dbReference type="SAM" id="Phobius"/>
    </source>
</evidence>
<name>A0A939BMX2_9FIRM</name>
<keyword evidence="1" id="KW-1133">Transmembrane helix</keyword>
<dbReference type="Pfam" id="PF00561">
    <property type="entry name" value="Abhydrolase_1"/>
    <property type="match status" value="1"/>
</dbReference>
<dbReference type="InterPro" id="IPR029058">
    <property type="entry name" value="AB_hydrolase_fold"/>
</dbReference>
<evidence type="ECO:0000259" key="2">
    <source>
        <dbReference type="Pfam" id="PF00561"/>
    </source>
</evidence>
<dbReference type="Proteomes" id="UP000774000">
    <property type="component" value="Unassembled WGS sequence"/>
</dbReference>
<feature type="transmembrane region" description="Helical" evidence="1">
    <location>
        <begin position="12"/>
        <end position="33"/>
    </location>
</feature>
<keyword evidence="1" id="KW-0472">Membrane</keyword>
<dbReference type="EMBL" id="JAFBDQ010000015">
    <property type="protein sequence ID" value="MBM7557705.1"/>
    <property type="molecule type" value="Genomic_DNA"/>
</dbReference>
<sequence length="278" mass="31330">MPDLMKQTMTNLKGIVGVLLLAYSLILLGLYVGQEKLIFFPQSISKQRITQIKHYQNVEEINLTTPDGVKLHGWLLDESEQKKSPLIIYFGGNGEEVSELLNHKDKFAGWSVLLINYRGYGLSKGQPNEDELYQDALYLYDVFSSRSDIDGNEVLACGRSLGTGVATYLAAERDIQGVVLVSPYDSVKKVAQEKLPLVPVDLLLQQKFNSESRAAKINVPLLCLAAEEDKVIPLHHSQALFEQWAGPKKMEIIKAEGHNTLMNNQETWHNINRFLNQF</sequence>
<dbReference type="InterPro" id="IPR000073">
    <property type="entry name" value="AB_hydrolase_1"/>
</dbReference>
<dbReference type="PANTHER" id="PTHR12277">
    <property type="entry name" value="ALPHA/BETA HYDROLASE DOMAIN-CONTAINING PROTEIN"/>
    <property type="match status" value="1"/>
</dbReference>
<dbReference type="PANTHER" id="PTHR12277:SF81">
    <property type="entry name" value="PROTEIN ABHD13"/>
    <property type="match status" value="1"/>
</dbReference>
<keyword evidence="4" id="KW-1185">Reference proteome</keyword>
<keyword evidence="1" id="KW-0812">Transmembrane</keyword>
<comment type="caution">
    <text evidence="3">The sequence shown here is derived from an EMBL/GenBank/DDBJ whole genome shotgun (WGS) entry which is preliminary data.</text>
</comment>
<dbReference type="Gene3D" id="3.40.50.1820">
    <property type="entry name" value="alpha/beta hydrolase"/>
    <property type="match status" value="1"/>
</dbReference>
<evidence type="ECO:0000313" key="3">
    <source>
        <dbReference type="EMBL" id="MBM7557705.1"/>
    </source>
</evidence>
<protein>
    <submittedName>
        <fullName evidence="3">Pimeloyl-ACP methyl ester carboxylesterase</fullName>
    </submittedName>
</protein>
<dbReference type="AlphaFoldDB" id="A0A939BMX2"/>
<dbReference type="RefSeq" id="WP_204702449.1">
    <property type="nucleotide sequence ID" value="NZ_JAFBDQ010000015.1"/>
</dbReference>